<accession>A0ABX7R7I1</accession>
<evidence type="ECO:0000256" key="1">
    <source>
        <dbReference type="SAM" id="MobiDB-lite"/>
    </source>
</evidence>
<dbReference type="EMBL" id="CP071517">
    <property type="protein sequence ID" value="QSX74078.1"/>
    <property type="molecule type" value="Genomic_DNA"/>
</dbReference>
<gene>
    <name evidence="2" type="ORF">HIV01_012750</name>
</gene>
<dbReference type="Proteomes" id="UP000663400">
    <property type="component" value="Chromosome"/>
</dbReference>
<organism evidence="2 3">
    <name type="scientific">Lysobacter arenosi</name>
    <dbReference type="NCBI Taxonomy" id="2795387"/>
    <lineage>
        <taxon>Bacteria</taxon>
        <taxon>Pseudomonadati</taxon>
        <taxon>Pseudomonadota</taxon>
        <taxon>Gammaproteobacteria</taxon>
        <taxon>Lysobacterales</taxon>
        <taxon>Lysobacteraceae</taxon>
        <taxon>Lysobacter</taxon>
    </lineage>
</organism>
<proteinExistence type="predicted"/>
<name>A0ABX7R7I1_9GAMM</name>
<feature type="region of interest" description="Disordered" evidence="1">
    <location>
        <begin position="19"/>
        <end position="45"/>
    </location>
</feature>
<dbReference type="RefSeq" id="WP_200607658.1">
    <property type="nucleotide sequence ID" value="NZ_CP071517.1"/>
</dbReference>
<feature type="compositionally biased region" description="Basic and acidic residues" evidence="1">
    <location>
        <begin position="36"/>
        <end position="45"/>
    </location>
</feature>
<evidence type="ECO:0000313" key="3">
    <source>
        <dbReference type="Proteomes" id="UP000663400"/>
    </source>
</evidence>
<reference evidence="2 3" key="1">
    <citation type="submission" date="2021-02" db="EMBL/GenBank/DDBJ databases">
        <title>Lysobacter arenosi sp. nov., isolated from soil of gangwondo yeongwol, south Korea.</title>
        <authorList>
            <person name="Kim K.R."/>
            <person name="Kim K.H."/>
            <person name="Jeon C.O."/>
        </authorList>
    </citation>
    <scope>NUCLEOTIDE SEQUENCE [LARGE SCALE GENOMIC DNA]</scope>
    <source>
        <strain evidence="2 3">R7</strain>
    </source>
</reference>
<sequence>MAVPLGDAFSVGAVVAGAAGMPRRQSRRSSAQVVEGRAEVDVHRRAADDQRGYGFHAGPSGFVDTVR</sequence>
<evidence type="ECO:0000313" key="2">
    <source>
        <dbReference type="EMBL" id="QSX74078.1"/>
    </source>
</evidence>
<protein>
    <submittedName>
        <fullName evidence="2">Uncharacterized protein</fullName>
    </submittedName>
</protein>
<keyword evidence="3" id="KW-1185">Reference proteome</keyword>